<dbReference type="InterPro" id="IPR001130">
    <property type="entry name" value="TatD-like"/>
</dbReference>
<dbReference type="PANTHER" id="PTHR46124:SF3">
    <property type="entry name" value="HYDROLASE"/>
    <property type="match status" value="1"/>
</dbReference>
<dbReference type="GO" id="GO:0004536">
    <property type="term" value="F:DNA nuclease activity"/>
    <property type="evidence" value="ECO:0007669"/>
    <property type="project" value="InterPro"/>
</dbReference>
<feature type="binding site" evidence="4">
    <location>
        <position position="93"/>
    </location>
    <ligand>
        <name>a divalent metal cation</name>
        <dbReference type="ChEBI" id="CHEBI:60240"/>
        <label>1</label>
    </ligand>
</feature>
<protein>
    <submittedName>
        <fullName evidence="5">TatD family hydrolase</fullName>
    </submittedName>
</protein>
<dbReference type="GO" id="GO:0005829">
    <property type="term" value="C:cytosol"/>
    <property type="evidence" value="ECO:0007669"/>
    <property type="project" value="TreeGrafter"/>
</dbReference>
<dbReference type="Pfam" id="PF01026">
    <property type="entry name" value="TatD_DNase"/>
    <property type="match status" value="1"/>
</dbReference>
<evidence type="ECO:0000313" key="6">
    <source>
        <dbReference type="Proteomes" id="UP000613768"/>
    </source>
</evidence>
<dbReference type="InterPro" id="IPR018228">
    <property type="entry name" value="DNase_TatD-rel_CS"/>
</dbReference>
<dbReference type="PANTHER" id="PTHR46124">
    <property type="entry name" value="D-AMINOACYL-TRNA DEACYLASE"/>
    <property type="match status" value="1"/>
</dbReference>
<feature type="binding site" evidence="4">
    <location>
        <position position="152"/>
    </location>
    <ligand>
        <name>a divalent metal cation</name>
        <dbReference type="ChEBI" id="CHEBI:60240"/>
        <label>2</label>
    </ligand>
</feature>
<comment type="caution">
    <text evidence="5">The sequence shown here is derived from an EMBL/GenBank/DDBJ whole genome shotgun (WGS) entry which is preliminary data.</text>
</comment>
<keyword evidence="2 4" id="KW-0479">Metal-binding</keyword>
<dbReference type="NCBIfam" id="TIGR00010">
    <property type="entry name" value="YchF/TatD family DNA exonuclease"/>
    <property type="match status" value="1"/>
</dbReference>
<accession>A0AAW3ZP94</accession>
<dbReference type="GO" id="GO:0046872">
    <property type="term" value="F:metal ion binding"/>
    <property type="evidence" value="ECO:0007669"/>
    <property type="project" value="UniProtKB-KW"/>
</dbReference>
<dbReference type="EMBL" id="JACYTR010000035">
    <property type="protein sequence ID" value="MBD8526922.1"/>
    <property type="molecule type" value="Genomic_DNA"/>
</dbReference>
<feature type="binding site" evidence="4">
    <location>
        <position position="9"/>
    </location>
    <ligand>
        <name>a divalent metal cation</name>
        <dbReference type="ChEBI" id="CHEBI:60240"/>
        <label>1</label>
    </ligand>
</feature>
<dbReference type="CDD" id="cd01310">
    <property type="entry name" value="TatD_DNAse"/>
    <property type="match status" value="1"/>
</dbReference>
<feature type="binding site" evidence="4">
    <location>
        <position position="129"/>
    </location>
    <ligand>
        <name>a divalent metal cation</name>
        <dbReference type="ChEBI" id="CHEBI:60240"/>
        <label>2</label>
    </ligand>
</feature>
<dbReference type="GO" id="GO:0016788">
    <property type="term" value="F:hydrolase activity, acting on ester bonds"/>
    <property type="evidence" value="ECO:0007669"/>
    <property type="project" value="InterPro"/>
</dbReference>
<dbReference type="FunFam" id="3.20.20.140:FF:000005">
    <property type="entry name" value="TatD family hydrolase"/>
    <property type="match status" value="1"/>
</dbReference>
<dbReference type="PROSITE" id="PS01090">
    <property type="entry name" value="TATD_2"/>
    <property type="match status" value="1"/>
</dbReference>
<dbReference type="AlphaFoldDB" id="A0AAW3ZP94"/>
<dbReference type="PROSITE" id="PS01137">
    <property type="entry name" value="TATD_1"/>
    <property type="match status" value="1"/>
</dbReference>
<evidence type="ECO:0000256" key="3">
    <source>
        <dbReference type="ARBA" id="ARBA00022801"/>
    </source>
</evidence>
<sequence length="254" mass="28169">MRLFDSHCHFDVDEFAVDRDAALQRARTAGVGGQVVPAIDFASWPRIEALCAAHADLHPAYGLHPMYIAHHLPEHIEALDDWLQQHPAVAVGECGLDFLVEGLPAEPQRQCFEAHLEVAKRHALPLVIHARRAVEEVIHRLRAKGGLSGVVHSYSGSLEQAHQLFDLGFMIGLGGPVTYDRASKLRRIVKEIPLDCLLLETDAPDQPDASHRGERNEPSYLPRVAEVIAELRGISVEELAKATWNNATRLFFDA</sequence>
<feature type="binding site" evidence="4">
    <location>
        <position position="202"/>
    </location>
    <ligand>
        <name>a divalent metal cation</name>
        <dbReference type="ChEBI" id="CHEBI:60240"/>
        <label>1</label>
    </ligand>
</feature>
<evidence type="ECO:0000256" key="2">
    <source>
        <dbReference type="ARBA" id="ARBA00022723"/>
    </source>
</evidence>
<dbReference type="Gene3D" id="3.20.20.140">
    <property type="entry name" value="Metal-dependent hydrolases"/>
    <property type="match status" value="1"/>
</dbReference>
<name>A0AAW3ZP94_9GAMM</name>
<dbReference type="InterPro" id="IPR015991">
    <property type="entry name" value="TatD/YcfH-like"/>
</dbReference>
<evidence type="ECO:0000313" key="5">
    <source>
        <dbReference type="EMBL" id="MBD8526922.1"/>
    </source>
</evidence>
<dbReference type="RefSeq" id="WP_192030366.1">
    <property type="nucleotide sequence ID" value="NZ_JACYTR010000035.1"/>
</dbReference>
<gene>
    <name evidence="5" type="ORF">IFO71_14370</name>
</gene>
<evidence type="ECO:0000256" key="4">
    <source>
        <dbReference type="PIRSR" id="PIRSR005902-1"/>
    </source>
</evidence>
<organism evidence="5 6">
    <name type="scientific">Pseudomarimonas arenosa</name>
    <dbReference type="NCBI Taxonomy" id="2774145"/>
    <lineage>
        <taxon>Bacteria</taxon>
        <taxon>Pseudomonadati</taxon>
        <taxon>Pseudomonadota</taxon>
        <taxon>Gammaproteobacteria</taxon>
        <taxon>Lysobacterales</taxon>
        <taxon>Lysobacteraceae</taxon>
        <taxon>Pseudomarimonas</taxon>
    </lineage>
</organism>
<comment type="similarity">
    <text evidence="1">Belongs to the metallo-dependent hydrolases superfamily. TatD-type hydrolase family.</text>
</comment>
<dbReference type="PIRSF" id="PIRSF005902">
    <property type="entry name" value="DNase_TatD"/>
    <property type="match status" value="1"/>
</dbReference>
<dbReference type="SUPFAM" id="SSF51556">
    <property type="entry name" value="Metallo-dependent hydrolases"/>
    <property type="match status" value="1"/>
</dbReference>
<proteinExistence type="inferred from homology"/>
<reference evidence="5 6" key="1">
    <citation type="submission" date="2020-09" db="EMBL/GenBank/DDBJ databases">
        <title>Pseudoxanthomonas sp. CAU 1598 isolated from sand of Yaerae Beach.</title>
        <authorList>
            <person name="Kim W."/>
        </authorList>
    </citation>
    <scope>NUCLEOTIDE SEQUENCE [LARGE SCALE GENOMIC DNA]</scope>
    <source>
        <strain evidence="5 6">CAU 1598</strain>
    </source>
</reference>
<evidence type="ECO:0000256" key="1">
    <source>
        <dbReference type="ARBA" id="ARBA00009275"/>
    </source>
</evidence>
<feature type="binding site" evidence="4">
    <location>
        <position position="7"/>
    </location>
    <ligand>
        <name>a divalent metal cation</name>
        <dbReference type="ChEBI" id="CHEBI:60240"/>
        <label>1</label>
    </ligand>
</feature>
<dbReference type="InterPro" id="IPR032466">
    <property type="entry name" value="Metal_Hydrolase"/>
</dbReference>
<keyword evidence="3 5" id="KW-0378">Hydrolase</keyword>
<dbReference type="Proteomes" id="UP000613768">
    <property type="component" value="Unassembled WGS sequence"/>
</dbReference>
<keyword evidence="6" id="KW-1185">Reference proteome</keyword>